<dbReference type="InterPro" id="IPR050357">
    <property type="entry name" value="Arrestin_domain-protein"/>
</dbReference>
<name>A0A9Q0NG80_9DIPT</name>
<proteinExistence type="inferred from homology"/>
<keyword evidence="2" id="KW-0716">Sensory transduction</keyword>
<dbReference type="PANTHER" id="PTHR11188:SF176">
    <property type="entry name" value="ARRESTIN DOMAIN-CONTAINING PROTEIN 1"/>
    <property type="match status" value="1"/>
</dbReference>
<dbReference type="InterPro" id="IPR011021">
    <property type="entry name" value="Arrestin-like_N"/>
</dbReference>
<dbReference type="EMBL" id="WJQU01000001">
    <property type="protein sequence ID" value="KAJ6649528.1"/>
    <property type="molecule type" value="Genomic_DNA"/>
</dbReference>
<sequence length="299" mass="34363">MKMSIKISFNNSSDKCYLTNQTIEGTVEIAIDKDLKIRGKSSFVDRRKIEMSGIHNYNFQCVLPDTLPESVEGVNGYVRYYVEATLDVERGKTLKHKEDFSVIKFVDLNESTNYDLRSPAEINESRALRILGCFGKSGFVEVKMRVAKTGYAFGETIHVRVDLISKSKDDVKVTKLALKQVEQCYIPGNGDFFDPKLTAFYFKNIDSRVTAGLKSGDSVTIIEKFKIPEKMLVSNDHGYDQVFRIRYIICFKIYHNRFEIPITIGNVALDEDKLRSNTIYPEKWFGFVQTKHEAFEYLN</sequence>
<dbReference type="InterPro" id="IPR014752">
    <property type="entry name" value="Arrestin-like_C"/>
</dbReference>
<evidence type="ECO:0000256" key="1">
    <source>
        <dbReference type="ARBA" id="ARBA00005298"/>
    </source>
</evidence>
<dbReference type="AlphaFoldDB" id="A0A9Q0NG80"/>
<dbReference type="OrthoDB" id="7784942at2759"/>
<evidence type="ECO:0000313" key="5">
    <source>
        <dbReference type="Proteomes" id="UP001151699"/>
    </source>
</evidence>
<dbReference type="SUPFAM" id="SSF81296">
    <property type="entry name" value="E set domains"/>
    <property type="match status" value="2"/>
</dbReference>
<dbReference type="GO" id="GO:0015031">
    <property type="term" value="P:protein transport"/>
    <property type="evidence" value="ECO:0007669"/>
    <property type="project" value="TreeGrafter"/>
</dbReference>
<gene>
    <name evidence="4" type="primary">arrd-17_7</name>
    <name evidence="4" type="ORF">Bhyg_04765</name>
</gene>
<dbReference type="InterPro" id="IPR011022">
    <property type="entry name" value="Arrestin_C-like"/>
</dbReference>
<dbReference type="GO" id="GO:0005737">
    <property type="term" value="C:cytoplasm"/>
    <property type="evidence" value="ECO:0007669"/>
    <property type="project" value="TreeGrafter"/>
</dbReference>
<evidence type="ECO:0000256" key="2">
    <source>
        <dbReference type="ARBA" id="ARBA00022606"/>
    </source>
</evidence>
<dbReference type="PANTHER" id="PTHR11188">
    <property type="entry name" value="ARRESTIN DOMAIN CONTAINING PROTEIN"/>
    <property type="match status" value="1"/>
</dbReference>
<keyword evidence="5" id="KW-1185">Reference proteome</keyword>
<dbReference type="InterPro" id="IPR014756">
    <property type="entry name" value="Ig_E-set"/>
</dbReference>
<evidence type="ECO:0000313" key="4">
    <source>
        <dbReference type="EMBL" id="KAJ6649528.1"/>
    </source>
</evidence>
<comment type="similarity">
    <text evidence="1">Belongs to the arrestin family.</text>
</comment>
<reference evidence="4" key="1">
    <citation type="submission" date="2022-07" db="EMBL/GenBank/DDBJ databases">
        <authorList>
            <person name="Trinca V."/>
            <person name="Uliana J.V.C."/>
            <person name="Torres T.T."/>
            <person name="Ward R.J."/>
            <person name="Monesi N."/>
        </authorList>
    </citation>
    <scope>NUCLEOTIDE SEQUENCE</scope>
    <source>
        <strain evidence="4">HSMRA1968</strain>
        <tissue evidence="4">Whole embryos</tissue>
    </source>
</reference>
<protein>
    <submittedName>
        <fullName evidence="4">Arrestin domain-containing protein 17</fullName>
    </submittedName>
</protein>
<evidence type="ECO:0000259" key="3">
    <source>
        <dbReference type="SMART" id="SM01017"/>
    </source>
</evidence>
<dbReference type="Proteomes" id="UP001151699">
    <property type="component" value="Chromosome A"/>
</dbReference>
<dbReference type="Pfam" id="PF00339">
    <property type="entry name" value="Arrestin_N"/>
    <property type="match status" value="1"/>
</dbReference>
<accession>A0A9Q0NG80</accession>
<comment type="caution">
    <text evidence="4">The sequence shown here is derived from an EMBL/GenBank/DDBJ whole genome shotgun (WGS) entry which is preliminary data.</text>
</comment>
<feature type="domain" description="Arrestin C-terminal-like" evidence="3">
    <location>
        <begin position="136"/>
        <end position="269"/>
    </location>
</feature>
<dbReference type="SMART" id="SM01017">
    <property type="entry name" value="Arrestin_C"/>
    <property type="match status" value="1"/>
</dbReference>
<dbReference type="Pfam" id="PF02752">
    <property type="entry name" value="Arrestin_C"/>
    <property type="match status" value="1"/>
</dbReference>
<organism evidence="4 5">
    <name type="scientific">Pseudolycoriella hygida</name>
    <dbReference type="NCBI Taxonomy" id="35572"/>
    <lineage>
        <taxon>Eukaryota</taxon>
        <taxon>Metazoa</taxon>
        <taxon>Ecdysozoa</taxon>
        <taxon>Arthropoda</taxon>
        <taxon>Hexapoda</taxon>
        <taxon>Insecta</taxon>
        <taxon>Pterygota</taxon>
        <taxon>Neoptera</taxon>
        <taxon>Endopterygota</taxon>
        <taxon>Diptera</taxon>
        <taxon>Nematocera</taxon>
        <taxon>Sciaroidea</taxon>
        <taxon>Sciaridae</taxon>
        <taxon>Pseudolycoriella</taxon>
    </lineage>
</organism>
<dbReference type="Gene3D" id="2.60.40.640">
    <property type="match status" value="2"/>
</dbReference>